<dbReference type="Gene3D" id="2.30.42.10">
    <property type="match status" value="2"/>
</dbReference>
<feature type="domain" description="PDZ" evidence="17">
    <location>
        <begin position="288"/>
        <end position="349"/>
    </location>
</feature>
<evidence type="ECO:0000256" key="7">
    <source>
        <dbReference type="ARBA" id="ARBA00022729"/>
    </source>
</evidence>
<dbReference type="GO" id="GO:0006508">
    <property type="term" value="P:proteolysis"/>
    <property type="evidence" value="ECO:0007669"/>
    <property type="project" value="UniProtKB-KW"/>
</dbReference>
<dbReference type="EMBL" id="CP032829">
    <property type="protein sequence ID" value="AYJ86664.1"/>
    <property type="molecule type" value="Genomic_DNA"/>
</dbReference>
<dbReference type="Pfam" id="PF13180">
    <property type="entry name" value="PDZ_2"/>
    <property type="match status" value="1"/>
</dbReference>
<dbReference type="InterPro" id="IPR001940">
    <property type="entry name" value="Peptidase_S1C"/>
</dbReference>
<feature type="active site" description="Charge relay system" evidence="14">
    <location>
        <position position="122"/>
    </location>
</feature>
<feature type="region of interest" description="Disordered" evidence="16">
    <location>
        <begin position="385"/>
        <end position="408"/>
    </location>
</feature>
<dbReference type="GO" id="GO:0004252">
    <property type="term" value="F:serine-type endopeptidase activity"/>
    <property type="evidence" value="ECO:0007669"/>
    <property type="project" value="InterPro"/>
</dbReference>
<evidence type="ECO:0000256" key="5">
    <source>
        <dbReference type="ARBA" id="ARBA00013958"/>
    </source>
</evidence>
<sequence>MRYAYAITTGLLIAGTAATMTLQSPSGAQVAQNEPGTIHAAPAAPGAPMSFADLAARLQPAVVNISTTSKVEVQNNNPFAGTPFGDLFGQGQGGGAPVTREATSLGSGFIISEDGYVVTNNHVISGGKPGNGPVGQITVTMPDRKEYSAKVVGRDSSSDLAVLKIDGHGLPFVKFGDSSKSRVGDWVIAIGNPYGLGGSVTAGIVSALHRNIGSGPFDRYIQTDAAINQGNSGGPMFDMSGNVIGINSAIYSPTGGNVGIGFAIPAELARPIVETLKGGAKVKRGYLGIQLNPMDPGIFDSLGLPKNRGELVAKVEPDQPAARAGIQQGDVIVKVNGRDVTPDETLSFIVSNLPIGSRVPIELIRAGNRLSVTAVLAERPTDEQLASIVGGDGSDDGLPPTDDKTTQQAAQESLGLAVQVLTPVIARQLNLPAGTKGVVIGAVDPSSDAGAKGFQRGDVIISVNQRPVTTPAEVAAIVKTAKAAGRENVLLSVQRGATPARYIAVKFNTK</sequence>
<organism evidence="18 19">
    <name type="scientific">Sphingomonas paeninsulae</name>
    <dbReference type="NCBI Taxonomy" id="2319844"/>
    <lineage>
        <taxon>Bacteria</taxon>
        <taxon>Pseudomonadati</taxon>
        <taxon>Pseudomonadota</taxon>
        <taxon>Alphaproteobacteria</taxon>
        <taxon>Sphingomonadales</taxon>
        <taxon>Sphingomonadaceae</taxon>
        <taxon>Sphingomonas</taxon>
    </lineage>
</organism>
<evidence type="ECO:0000256" key="16">
    <source>
        <dbReference type="SAM" id="MobiDB-lite"/>
    </source>
</evidence>
<keyword evidence="7" id="KW-0732">Signal</keyword>
<comment type="catalytic activity">
    <reaction evidence="1">
        <text>Acts on substrates that are at least partially unfolded. The cleavage site P1 residue is normally between a pair of hydrophobic residues, such as Val-|-Val.</text>
        <dbReference type="EC" id="3.4.21.107"/>
    </reaction>
</comment>
<dbReference type="SUPFAM" id="SSF50494">
    <property type="entry name" value="Trypsin-like serine proteases"/>
    <property type="match status" value="1"/>
</dbReference>
<feature type="binding site" evidence="15">
    <location>
        <begin position="230"/>
        <end position="232"/>
    </location>
    <ligand>
        <name>substrate</name>
    </ligand>
</feature>
<keyword evidence="19" id="KW-1185">Reference proteome</keyword>
<dbReference type="OrthoDB" id="9758917at2"/>
<dbReference type="InterPro" id="IPR009003">
    <property type="entry name" value="Peptidase_S1_PA"/>
</dbReference>
<evidence type="ECO:0000256" key="12">
    <source>
        <dbReference type="ARBA" id="ARBA00023016"/>
    </source>
</evidence>
<feature type="binding site" evidence="15">
    <location>
        <position position="122"/>
    </location>
    <ligand>
        <name>substrate</name>
    </ligand>
</feature>
<dbReference type="NCBIfam" id="TIGR02037">
    <property type="entry name" value="degP_htrA_DO"/>
    <property type="match status" value="1"/>
</dbReference>
<keyword evidence="9" id="KW-0574">Periplasm</keyword>
<evidence type="ECO:0000256" key="3">
    <source>
        <dbReference type="ARBA" id="ARBA00010541"/>
    </source>
</evidence>
<feature type="active site" description="Charge relay system" evidence="14">
    <location>
        <position position="232"/>
    </location>
</feature>
<dbReference type="Gene3D" id="2.40.10.120">
    <property type="match status" value="1"/>
</dbReference>
<evidence type="ECO:0000256" key="15">
    <source>
        <dbReference type="PIRSR" id="PIRSR611782-2"/>
    </source>
</evidence>
<keyword evidence="10" id="KW-0378">Hydrolase</keyword>
<dbReference type="Proteomes" id="UP000276254">
    <property type="component" value="Chromosome"/>
</dbReference>
<keyword evidence="12" id="KW-0346">Stress response</keyword>
<name>A0A494TGU6_SPHPE</name>
<dbReference type="InterPro" id="IPR011782">
    <property type="entry name" value="Pept_S1C_Do"/>
</dbReference>
<comment type="subcellular location">
    <subcellularLocation>
        <location evidence="2">Periplasm</location>
    </subcellularLocation>
</comment>
<evidence type="ECO:0000313" key="19">
    <source>
        <dbReference type="Proteomes" id="UP000276254"/>
    </source>
</evidence>
<evidence type="ECO:0000256" key="2">
    <source>
        <dbReference type="ARBA" id="ARBA00004418"/>
    </source>
</evidence>
<keyword evidence="11" id="KW-0720">Serine protease</keyword>
<dbReference type="InterPro" id="IPR001478">
    <property type="entry name" value="PDZ"/>
</dbReference>
<dbReference type="EC" id="3.4.21.107" evidence="4"/>
<dbReference type="Pfam" id="PF13365">
    <property type="entry name" value="Trypsin_2"/>
    <property type="match status" value="1"/>
</dbReference>
<protein>
    <recommendedName>
        <fullName evidence="5">Probable periplasmic serine endoprotease DegP-like</fullName>
        <ecNumber evidence="4">3.4.21.107</ecNumber>
    </recommendedName>
    <alternativeName>
        <fullName evidence="13">Protease Do</fullName>
    </alternativeName>
</protein>
<dbReference type="PANTHER" id="PTHR22939:SF130">
    <property type="entry name" value="PERIPLASMIC SERINE ENDOPROTEASE DEGP-LIKE-RELATED"/>
    <property type="match status" value="1"/>
</dbReference>
<evidence type="ECO:0000313" key="18">
    <source>
        <dbReference type="EMBL" id="AYJ86664.1"/>
    </source>
</evidence>
<dbReference type="InterPro" id="IPR041489">
    <property type="entry name" value="PDZ_6"/>
</dbReference>
<reference evidence="18 19" key="1">
    <citation type="submission" date="2018-09" db="EMBL/GenBank/DDBJ databases">
        <title>Sphingomonas peninsula sp. nov., isolated from fildes peninsula, Antarctic soil.</title>
        <authorList>
            <person name="Yingchao G."/>
        </authorList>
    </citation>
    <scope>NUCLEOTIDE SEQUENCE [LARGE SCALE GENOMIC DNA]</scope>
    <source>
        <strain evidence="18 19">YZ-8</strain>
    </source>
</reference>
<dbReference type="PRINTS" id="PR00834">
    <property type="entry name" value="PROTEASES2C"/>
</dbReference>
<gene>
    <name evidence="18" type="ORF">D3Y57_12680</name>
</gene>
<comment type="similarity">
    <text evidence="3">Belongs to the peptidase S1C family.</text>
</comment>
<evidence type="ECO:0000256" key="8">
    <source>
        <dbReference type="ARBA" id="ARBA00022737"/>
    </source>
</evidence>
<dbReference type="RefSeq" id="WP_121153289.1">
    <property type="nucleotide sequence ID" value="NZ_CP032829.1"/>
</dbReference>
<dbReference type="SMART" id="SM00228">
    <property type="entry name" value="PDZ"/>
    <property type="match status" value="2"/>
</dbReference>
<dbReference type="AlphaFoldDB" id="A0A494TGU6"/>
<feature type="domain" description="PDZ" evidence="17">
    <location>
        <begin position="403"/>
        <end position="496"/>
    </location>
</feature>
<evidence type="ECO:0000256" key="4">
    <source>
        <dbReference type="ARBA" id="ARBA00013035"/>
    </source>
</evidence>
<dbReference type="Pfam" id="PF17820">
    <property type="entry name" value="PDZ_6"/>
    <property type="match status" value="1"/>
</dbReference>
<keyword evidence="6" id="KW-0645">Protease</keyword>
<evidence type="ECO:0000256" key="1">
    <source>
        <dbReference type="ARBA" id="ARBA00001772"/>
    </source>
</evidence>
<feature type="active site" description="Charge relay system" evidence="14">
    <location>
        <position position="159"/>
    </location>
</feature>
<evidence type="ECO:0000256" key="14">
    <source>
        <dbReference type="PIRSR" id="PIRSR611782-1"/>
    </source>
</evidence>
<evidence type="ECO:0000256" key="11">
    <source>
        <dbReference type="ARBA" id="ARBA00022825"/>
    </source>
</evidence>
<dbReference type="SUPFAM" id="SSF50156">
    <property type="entry name" value="PDZ domain-like"/>
    <property type="match status" value="2"/>
</dbReference>
<evidence type="ECO:0000256" key="10">
    <source>
        <dbReference type="ARBA" id="ARBA00022801"/>
    </source>
</evidence>
<proteinExistence type="inferred from homology"/>
<dbReference type="GO" id="GO:0042597">
    <property type="term" value="C:periplasmic space"/>
    <property type="evidence" value="ECO:0007669"/>
    <property type="project" value="UniProtKB-SubCell"/>
</dbReference>
<dbReference type="PROSITE" id="PS50106">
    <property type="entry name" value="PDZ"/>
    <property type="match status" value="2"/>
</dbReference>
<evidence type="ECO:0000256" key="6">
    <source>
        <dbReference type="ARBA" id="ARBA00022670"/>
    </source>
</evidence>
<evidence type="ECO:0000256" key="9">
    <source>
        <dbReference type="ARBA" id="ARBA00022764"/>
    </source>
</evidence>
<evidence type="ECO:0000256" key="13">
    <source>
        <dbReference type="ARBA" id="ARBA00032850"/>
    </source>
</evidence>
<evidence type="ECO:0000259" key="17">
    <source>
        <dbReference type="PROSITE" id="PS50106"/>
    </source>
</evidence>
<accession>A0A494TGU6</accession>
<dbReference type="KEGG" id="spha:D3Y57_12680"/>
<dbReference type="PANTHER" id="PTHR22939">
    <property type="entry name" value="SERINE PROTEASE FAMILY S1C HTRA-RELATED"/>
    <property type="match status" value="1"/>
</dbReference>
<dbReference type="InterPro" id="IPR036034">
    <property type="entry name" value="PDZ_sf"/>
</dbReference>
<keyword evidence="8" id="KW-0677">Repeat</keyword>
<feature type="binding site" evidence="15">
    <location>
        <position position="159"/>
    </location>
    <ligand>
        <name>substrate</name>
    </ligand>
</feature>